<evidence type="ECO:0000256" key="2">
    <source>
        <dbReference type="ARBA" id="ARBA00007613"/>
    </source>
</evidence>
<accession>A0A285N1H4</accession>
<evidence type="ECO:0000256" key="3">
    <source>
        <dbReference type="ARBA" id="ARBA00022448"/>
    </source>
</evidence>
<dbReference type="OrthoDB" id="10526at2"/>
<evidence type="ECO:0000256" key="1">
    <source>
        <dbReference type="ARBA" id="ARBA00004442"/>
    </source>
</evidence>
<organism evidence="8 9">
    <name type="scientific">Persephonella hydrogeniphila</name>
    <dbReference type="NCBI Taxonomy" id="198703"/>
    <lineage>
        <taxon>Bacteria</taxon>
        <taxon>Pseudomonadati</taxon>
        <taxon>Aquificota</taxon>
        <taxon>Aquificia</taxon>
        <taxon>Aquificales</taxon>
        <taxon>Hydrogenothermaceae</taxon>
        <taxon>Persephonella</taxon>
    </lineage>
</organism>
<dbReference type="PANTHER" id="PTHR30026:SF20">
    <property type="entry name" value="OUTER MEMBRANE PROTEIN TOLC"/>
    <property type="match status" value="1"/>
</dbReference>
<dbReference type="Gene3D" id="1.20.1600.10">
    <property type="entry name" value="Outer membrane efflux proteins (OEP)"/>
    <property type="match status" value="1"/>
</dbReference>
<dbReference type="InterPro" id="IPR051906">
    <property type="entry name" value="TolC-like"/>
</dbReference>
<dbReference type="Pfam" id="PF02321">
    <property type="entry name" value="OEP"/>
    <property type="match status" value="2"/>
</dbReference>
<keyword evidence="4" id="KW-1134">Transmembrane beta strand</keyword>
<gene>
    <name evidence="8" type="ORF">SAMN06265182_0207</name>
</gene>
<comment type="similarity">
    <text evidence="2">Belongs to the outer membrane factor (OMF) (TC 1.B.17) family.</text>
</comment>
<dbReference type="GO" id="GO:1990281">
    <property type="term" value="C:efflux pump complex"/>
    <property type="evidence" value="ECO:0007669"/>
    <property type="project" value="TreeGrafter"/>
</dbReference>
<keyword evidence="3" id="KW-0813">Transport</keyword>
<dbReference type="RefSeq" id="WP_096999408.1">
    <property type="nucleotide sequence ID" value="NZ_OBEI01000001.1"/>
</dbReference>
<evidence type="ECO:0000256" key="6">
    <source>
        <dbReference type="ARBA" id="ARBA00023136"/>
    </source>
</evidence>
<sequence length="416" mass="48759">MRKIFTFFLIFFCTAYSLTVEEAIQLAEKNHPYLLQQKSTLGSYRYDYISSYGSFLPSVSVDYTYSRYRNSEDYFSRNYSLTFYWTVYNAGQNILINRIKKAMFSSFEKNFEETLLDIHYQVKKAYYQACADKEILRFRKIQLKAAQKNFDMAKKKLKLGLVKKSDYLQAKVRLENVRYMLVQAENEYKKSIANLNSLIGFPIDRKTEVDSTVIVKFEDDKIPDFDTIKKLALKRPIFKQYRYDLKASELQVKQSLLSFTPSVYLSYSINRDYSSLYGSSDYNTFRVGLSWTVFEGLKRYYNYLSARENERSYRYRLKELKRQIILNLYSTYLDLKTAYKNVNVAKTLLKEAEHNYKQALGEYKVGKGDIISLVTAESALADAHETYVQSLLNIAITRAVLERGIGMEKIPSGKEK</sequence>
<dbReference type="GO" id="GO:0015562">
    <property type="term" value="F:efflux transmembrane transporter activity"/>
    <property type="evidence" value="ECO:0007669"/>
    <property type="project" value="InterPro"/>
</dbReference>
<dbReference type="InterPro" id="IPR003423">
    <property type="entry name" value="OMP_efflux"/>
</dbReference>
<dbReference type="GO" id="GO:0015288">
    <property type="term" value="F:porin activity"/>
    <property type="evidence" value="ECO:0007669"/>
    <property type="project" value="TreeGrafter"/>
</dbReference>
<evidence type="ECO:0000313" key="8">
    <source>
        <dbReference type="EMBL" id="SNZ02773.1"/>
    </source>
</evidence>
<evidence type="ECO:0000256" key="4">
    <source>
        <dbReference type="ARBA" id="ARBA00022452"/>
    </source>
</evidence>
<evidence type="ECO:0000256" key="5">
    <source>
        <dbReference type="ARBA" id="ARBA00022692"/>
    </source>
</evidence>
<dbReference type="SUPFAM" id="SSF56954">
    <property type="entry name" value="Outer membrane efflux proteins (OEP)"/>
    <property type="match status" value="1"/>
</dbReference>
<dbReference type="GO" id="GO:0009279">
    <property type="term" value="C:cell outer membrane"/>
    <property type="evidence" value="ECO:0007669"/>
    <property type="project" value="UniProtKB-SubCell"/>
</dbReference>
<keyword evidence="5" id="KW-0812">Transmembrane</keyword>
<dbReference type="EMBL" id="OBEI01000001">
    <property type="protein sequence ID" value="SNZ02773.1"/>
    <property type="molecule type" value="Genomic_DNA"/>
</dbReference>
<dbReference type="AlphaFoldDB" id="A0A285N1H4"/>
<proteinExistence type="inferred from homology"/>
<evidence type="ECO:0000256" key="7">
    <source>
        <dbReference type="ARBA" id="ARBA00023237"/>
    </source>
</evidence>
<dbReference type="Proteomes" id="UP000219036">
    <property type="component" value="Unassembled WGS sequence"/>
</dbReference>
<evidence type="ECO:0000313" key="9">
    <source>
        <dbReference type="Proteomes" id="UP000219036"/>
    </source>
</evidence>
<comment type="subcellular location">
    <subcellularLocation>
        <location evidence="1">Cell outer membrane</location>
    </subcellularLocation>
</comment>
<protein>
    <submittedName>
        <fullName evidence="8">Outer membrane protein TolC</fullName>
    </submittedName>
</protein>
<keyword evidence="6" id="KW-0472">Membrane</keyword>
<name>A0A285N1H4_9AQUI</name>
<keyword evidence="7" id="KW-0998">Cell outer membrane</keyword>
<dbReference type="PANTHER" id="PTHR30026">
    <property type="entry name" value="OUTER MEMBRANE PROTEIN TOLC"/>
    <property type="match status" value="1"/>
</dbReference>
<reference evidence="9" key="1">
    <citation type="submission" date="2017-09" db="EMBL/GenBank/DDBJ databases">
        <authorList>
            <person name="Varghese N."/>
            <person name="Submissions S."/>
        </authorList>
    </citation>
    <scope>NUCLEOTIDE SEQUENCE [LARGE SCALE GENOMIC DNA]</scope>
    <source>
        <strain evidence="9">DSM 15103</strain>
    </source>
</reference>
<keyword evidence="9" id="KW-1185">Reference proteome</keyword>